<dbReference type="Proteomes" id="UP000245119">
    <property type="component" value="Linkage Group LG11"/>
</dbReference>
<proteinExistence type="predicted"/>
<protein>
    <submittedName>
        <fullName evidence="1">Uncharacterized protein</fullName>
    </submittedName>
</protein>
<sequence>MIEKSPNGPPICDVIVMRCRRRRRRPGYEDADVILELTMAFSVSYHDLLDKNIRHIYSSLPSNIRFRSEPIPGVTLNPHHGCLSLHSHQNLQQSRVPALLRRRLWAYSQDYGVTLPRAPAFRLMSTNEVKAIVDRVSKPTNSQQRPLCVCRREMLRQHWERCPSCHAASHGRRCSSKQEMSDLTARVSRPTHSARVRYELREGHTTDPVQVVLARCTSCREAAGADNW</sequence>
<evidence type="ECO:0000313" key="2">
    <source>
        <dbReference type="Proteomes" id="UP000245119"/>
    </source>
</evidence>
<dbReference type="OrthoDB" id="6139192at2759"/>
<comment type="caution">
    <text evidence="1">The sequence shown here is derived from an EMBL/GenBank/DDBJ whole genome shotgun (WGS) entry which is preliminary data.</text>
</comment>
<dbReference type="AlphaFoldDB" id="A0A2T7NM58"/>
<name>A0A2T7NM58_POMCA</name>
<organism evidence="1 2">
    <name type="scientific">Pomacea canaliculata</name>
    <name type="common">Golden apple snail</name>
    <dbReference type="NCBI Taxonomy" id="400727"/>
    <lineage>
        <taxon>Eukaryota</taxon>
        <taxon>Metazoa</taxon>
        <taxon>Spiralia</taxon>
        <taxon>Lophotrochozoa</taxon>
        <taxon>Mollusca</taxon>
        <taxon>Gastropoda</taxon>
        <taxon>Caenogastropoda</taxon>
        <taxon>Architaenioglossa</taxon>
        <taxon>Ampullarioidea</taxon>
        <taxon>Ampullariidae</taxon>
        <taxon>Pomacea</taxon>
    </lineage>
</organism>
<keyword evidence="2" id="KW-1185">Reference proteome</keyword>
<gene>
    <name evidence="1" type="ORF">C0Q70_18062</name>
</gene>
<dbReference type="EMBL" id="PZQS01000011">
    <property type="protein sequence ID" value="PVD22254.1"/>
    <property type="molecule type" value="Genomic_DNA"/>
</dbReference>
<accession>A0A2T7NM58</accession>
<reference evidence="1 2" key="1">
    <citation type="submission" date="2018-04" db="EMBL/GenBank/DDBJ databases">
        <title>The genome of golden apple snail Pomacea canaliculata provides insight into stress tolerance and invasive adaptation.</title>
        <authorList>
            <person name="Liu C."/>
            <person name="Liu B."/>
            <person name="Ren Y."/>
            <person name="Zhang Y."/>
            <person name="Wang H."/>
            <person name="Li S."/>
            <person name="Jiang F."/>
            <person name="Yin L."/>
            <person name="Zhang G."/>
            <person name="Qian W."/>
            <person name="Fan W."/>
        </authorList>
    </citation>
    <scope>NUCLEOTIDE SEQUENCE [LARGE SCALE GENOMIC DNA]</scope>
    <source>
        <strain evidence="1">SZHN2017</strain>
        <tissue evidence="1">Muscle</tissue>
    </source>
</reference>
<evidence type="ECO:0000313" key="1">
    <source>
        <dbReference type="EMBL" id="PVD22254.1"/>
    </source>
</evidence>